<reference evidence="2" key="1">
    <citation type="journal article" date="2014" name="Genome Announc.">
        <title>Draft genome sequence of Colletotrichum sublineola, a destructive pathogen of cultivated sorghum.</title>
        <authorList>
            <person name="Baroncelli R."/>
            <person name="Sanz-Martin J.M."/>
            <person name="Rech G.E."/>
            <person name="Sukno S.A."/>
            <person name="Thon M.R."/>
        </authorList>
    </citation>
    <scope>NUCLEOTIDE SEQUENCE [LARGE SCALE GENOMIC DNA]</scope>
    <source>
        <strain evidence="2">TX430BB</strain>
    </source>
</reference>
<dbReference type="OrthoDB" id="2157530at2759"/>
<proteinExistence type="predicted"/>
<evidence type="ECO:0008006" key="3">
    <source>
        <dbReference type="Google" id="ProtNLM"/>
    </source>
</evidence>
<dbReference type="AlphaFoldDB" id="A0A066WS93"/>
<dbReference type="STRING" id="1173701.A0A066WS93"/>
<dbReference type="EMBL" id="JMSE01001611">
    <property type="protein sequence ID" value="KDN59748.1"/>
    <property type="molecule type" value="Genomic_DNA"/>
</dbReference>
<sequence length="422" mass="47450">MASEIGRQAKIFKGAAQTFVWLTKLSREEYQQQLGRECPTGSLADQARGCMDCARLQVEQLSQDPWFSSLWTLQEAYLCPRAVFITRDGELLSQDDSITPPEDTLLLSDFIDFCSLHWDNIIDREHSHQTPGPDDEYAQRLKDSLQRSGMIGLRWTLPTTLFAAARHRETSKENIVDRVSGIMQVVGFRLGKSRPGCDPNHKLSLDELEDEFGRELLQHEPIMSQMHVFNNPPRIGKGWRVSYDSQPTRRLHNVNHTYGEGKTAFEGMERKAQLSTVALENITWGRFHGGTCRLSTLARIWDSILPGGGGIIDLDGSEHWTAIHDPILAREEVTAFAQNHPDALVLLLGIQKKEGSPQCLRIPIGLLLVPHSVPSSKATNLGIWRRVGLCEWWTVLPGYDSEAIRTLEGNSSDWVDQSGIFG</sequence>
<dbReference type="eggNOG" id="ENOG502RA3V">
    <property type="taxonomic scope" value="Eukaryota"/>
</dbReference>
<evidence type="ECO:0000313" key="2">
    <source>
        <dbReference type="Proteomes" id="UP000027238"/>
    </source>
</evidence>
<comment type="caution">
    <text evidence="1">The sequence shown here is derived from an EMBL/GenBank/DDBJ whole genome shotgun (WGS) entry which is preliminary data.</text>
</comment>
<dbReference type="Proteomes" id="UP000027238">
    <property type="component" value="Unassembled WGS sequence"/>
</dbReference>
<dbReference type="HOGENOM" id="CLU_025795_0_0_1"/>
<evidence type="ECO:0000313" key="1">
    <source>
        <dbReference type="EMBL" id="KDN59748.1"/>
    </source>
</evidence>
<accession>A0A066WS93</accession>
<keyword evidence="2" id="KW-1185">Reference proteome</keyword>
<organism evidence="1 2">
    <name type="scientific">Colletotrichum sublineola</name>
    <name type="common">Sorghum anthracnose fungus</name>
    <dbReference type="NCBI Taxonomy" id="1173701"/>
    <lineage>
        <taxon>Eukaryota</taxon>
        <taxon>Fungi</taxon>
        <taxon>Dikarya</taxon>
        <taxon>Ascomycota</taxon>
        <taxon>Pezizomycotina</taxon>
        <taxon>Sordariomycetes</taxon>
        <taxon>Hypocreomycetidae</taxon>
        <taxon>Glomerellales</taxon>
        <taxon>Glomerellaceae</taxon>
        <taxon>Colletotrichum</taxon>
        <taxon>Colletotrichum graminicola species complex</taxon>
    </lineage>
</organism>
<name>A0A066WS93_COLSU</name>
<gene>
    <name evidence="1" type="ORF">CSUB01_12232</name>
</gene>
<protein>
    <recommendedName>
        <fullName evidence="3">Heterokaryon incompatibility domain-containing protein</fullName>
    </recommendedName>
</protein>